<organism evidence="2 3">
    <name type="scientific">Aquimarina algiphila</name>
    <dbReference type="NCBI Taxonomy" id="2047982"/>
    <lineage>
        <taxon>Bacteria</taxon>
        <taxon>Pseudomonadati</taxon>
        <taxon>Bacteroidota</taxon>
        <taxon>Flavobacteriia</taxon>
        <taxon>Flavobacteriales</taxon>
        <taxon>Flavobacteriaceae</taxon>
        <taxon>Aquimarina</taxon>
    </lineage>
</organism>
<evidence type="ECO:0000313" key="2">
    <source>
        <dbReference type="EMBL" id="TSE08542.1"/>
    </source>
</evidence>
<dbReference type="OrthoDB" id="9815897at2"/>
<dbReference type="EMBL" id="VLNR01000022">
    <property type="protein sequence ID" value="TSE08542.1"/>
    <property type="molecule type" value="Genomic_DNA"/>
</dbReference>
<sequence length="130" mass="15228">MKYKHVFIGIGVCILLSLYYFSNPTEVNFFPKCPFHTLTGFHCPGCGSQRALHQLLHFEIMETLNYNALYILGLGTIIYNTSVNTINKYWNKNYYNILYHPKTPIYIGIIIILFWILRNIDIYPFNILAP</sequence>
<keyword evidence="3" id="KW-1185">Reference proteome</keyword>
<keyword evidence="1" id="KW-1133">Transmembrane helix</keyword>
<keyword evidence="1" id="KW-0472">Membrane</keyword>
<comment type="caution">
    <text evidence="2">The sequence shown here is derived from an EMBL/GenBank/DDBJ whole genome shotgun (WGS) entry which is preliminary data.</text>
</comment>
<reference evidence="2 3" key="1">
    <citation type="submission" date="2019-07" db="EMBL/GenBank/DDBJ databases">
        <title>The draft genome sequence of Aquimarina algiphila M91.</title>
        <authorList>
            <person name="Meng X."/>
        </authorList>
    </citation>
    <scope>NUCLEOTIDE SEQUENCE [LARGE SCALE GENOMIC DNA]</scope>
    <source>
        <strain evidence="2 3">M91</strain>
    </source>
</reference>
<protein>
    <submittedName>
        <fullName evidence="2">DUF2752 domain-containing protein</fullName>
    </submittedName>
</protein>
<name>A0A554VKI3_9FLAO</name>
<feature type="transmembrane region" description="Helical" evidence="1">
    <location>
        <begin position="103"/>
        <end position="120"/>
    </location>
</feature>
<dbReference type="Proteomes" id="UP000318833">
    <property type="component" value="Unassembled WGS sequence"/>
</dbReference>
<proteinExistence type="predicted"/>
<accession>A0A554VKI3</accession>
<dbReference type="Pfam" id="PF10825">
    <property type="entry name" value="DUF2752"/>
    <property type="match status" value="1"/>
</dbReference>
<keyword evidence="1" id="KW-0812">Transmembrane</keyword>
<dbReference type="InterPro" id="IPR021215">
    <property type="entry name" value="DUF2752"/>
</dbReference>
<gene>
    <name evidence="2" type="ORF">FOF46_12280</name>
</gene>
<dbReference type="AlphaFoldDB" id="A0A554VKI3"/>
<evidence type="ECO:0000313" key="3">
    <source>
        <dbReference type="Proteomes" id="UP000318833"/>
    </source>
</evidence>
<feature type="transmembrane region" description="Helical" evidence="1">
    <location>
        <begin position="6"/>
        <end position="22"/>
    </location>
</feature>
<evidence type="ECO:0000256" key="1">
    <source>
        <dbReference type="SAM" id="Phobius"/>
    </source>
</evidence>
<dbReference type="RefSeq" id="WP_143916648.1">
    <property type="nucleotide sequence ID" value="NZ_CANMIK010000024.1"/>
</dbReference>
<feature type="transmembrane region" description="Helical" evidence="1">
    <location>
        <begin position="64"/>
        <end position="83"/>
    </location>
</feature>